<dbReference type="GO" id="GO:0000172">
    <property type="term" value="C:ribonuclease MRP complex"/>
    <property type="evidence" value="ECO:0007669"/>
    <property type="project" value="InterPro"/>
</dbReference>
<dbReference type="AlphaFoldDB" id="A0A4Y7M7P0"/>
<evidence type="ECO:0000256" key="4">
    <source>
        <dbReference type="ARBA" id="ARBA00016225"/>
    </source>
</evidence>
<evidence type="ECO:0000256" key="6">
    <source>
        <dbReference type="ARBA" id="ARBA00022553"/>
    </source>
</evidence>
<dbReference type="FunFam" id="2.30.30.210:FF:000001">
    <property type="entry name" value="Ribonuclease P protein subunit p29"/>
    <property type="match status" value="1"/>
</dbReference>
<evidence type="ECO:0000256" key="3">
    <source>
        <dbReference type="ARBA" id="ARBA00006181"/>
    </source>
</evidence>
<dbReference type="GO" id="GO:0001682">
    <property type="term" value="P:tRNA 5'-leader removal"/>
    <property type="evidence" value="ECO:0007669"/>
    <property type="project" value="InterPro"/>
</dbReference>
<keyword evidence="11 13" id="KW-0539">Nucleus</keyword>
<evidence type="ECO:0000256" key="13">
    <source>
        <dbReference type="PIRNR" id="PIRNR027081"/>
    </source>
</evidence>
<dbReference type="GO" id="GO:0016787">
    <property type="term" value="F:hydrolase activity"/>
    <property type="evidence" value="ECO:0007669"/>
    <property type="project" value="UniProtKB-KW"/>
</dbReference>
<dbReference type="SUPFAM" id="SSF101744">
    <property type="entry name" value="Rof/RNase P subunit-like"/>
    <property type="match status" value="1"/>
</dbReference>
<evidence type="ECO:0000256" key="9">
    <source>
        <dbReference type="ARBA" id="ARBA00022759"/>
    </source>
</evidence>
<keyword evidence="7 13" id="KW-0819">tRNA processing</keyword>
<keyword evidence="6" id="KW-0597">Phosphoprotein</keyword>
<comment type="subunit">
    <text evidence="12">Component of nuclear RNase P and RNase MRP ribonucleoproteins. RNase P consists of a catalytic RNA moiety and 10 different protein chains; POP1, POP4, POP5, POP7, RPP14, RPP21, RPP25, RPP30, RPP38 and RPP40. Within the RNase P complex, POP1, POP7 and RPP25 form the 'finger' subcomplex, POP5, RPP14, RPP40 and homodimeric RPP30 form the 'palm' subcomplex, and RPP21, POP4 and RPP38 form the 'wrist' subcomplex. All subunits of the RNase P complex interact with the catalytic RNA. Several subunits of RNase P are also part of the RNase MRP complex. RNase MRP consists of a catalytic RNA moiety and about 8 protein subunits; POP1, POP7, RPP25, RPP30, RPP38, RPP40 and possibly also POP4 and POP5.</text>
</comment>
<dbReference type="HAMAP" id="MF_00754">
    <property type="entry name" value="RNase_P_1"/>
    <property type="match status" value="1"/>
</dbReference>
<dbReference type="EMBL" id="LR007712">
    <property type="protein sequence ID" value="SVE77331.1"/>
    <property type="molecule type" value="mRNA"/>
</dbReference>
<dbReference type="GO" id="GO:0005730">
    <property type="term" value="C:nucleolus"/>
    <property type="evidence" value="ECO:0007669"/>
    <property type="project" value="UniProtKB-SubCell"/>
</dbReference>
<dbReference type="GO" id="GO:0033204">
    <property type="term" value="F:ribonuclease P RNA binding"/>
    <property type="evidence" value="ECO:0007669"/>
    <property type="project" value="InterPro"/>
</dbReference>
<dbReference type="GO" id="GO:0006364">
    <property type="term" value="P:rRNA processing"/>
    <property type="evidence" value="ECO:0007669"/>
    <property type="project" value="TreeGrafter"/>
</dbReference>
<dbReference type="Gene3D" id="2.30.30.210">
    <property type="entry name" value="Ribonuclease P/MRP, subunit p29"/>
    <property type="match status" value="1"/>
</dbReference>
<gene>
    <name evidence="14" type="primary">EOG090X0GV5</name>
</gene>
<dbReference type="PANTHER" id="PTHR13348">
    <property type="entry name" value="RIBONUCLEASE P SUBUNIT P29"/>
    <property type="match status" value="1"/>
</dbReference>
<keyword evidence="8" id="KW-0540">Nuclease</keyword>
<evidence type="ECO:0000256" key="10">
    <source>
        <dbReference type="ARBA" id="ARBA00022801"/>
    </source>
</evidence>
<dbReference type="GO" id="GO:0004519">
    <property type="term" value="F:endonuclease activity"/>
    <property type="evidence" value="ECO:0007669"/>
    <property type="project" value="UniProtKB-KW"/>
</dbReference>
<dbReference type="PANTHER" id="PTHR13348:SF0">
    <property type="entry name" value="RIBONUCLEASE P PROTEIN SUBUNIT P29"/>
    <property type="match status" value="1"/>
</dbReference>
<accession>A0A4Y7M7P0</accession>
<dbReference type="GO" id="GO:0030677">
    <property type="term" value="C:ribonuclease P complex"/>
    <property type="evidence" value="ECO:0007669"/>
    <property type="project" value="UniProtKB-UniRule"/>
</dbReference>
<sequence length="287" mass="33196">MTQVCDEIVLLMEVNRIIRLDFNILLAQATERQSSAQLNIFTAKSQSIIMEKNENSKESEMMFYQPLPAEVRITLAQQSLLSVSTQSNEKKSEDRFLMSYIKPRTPVIPEELTVLFKKNFTLRVGRPAKENKKTRTRKKALTSIEKRKLGLHKLPKIGIKYKACAPLHQLWVEYMENFLELENSTKGANKDLLYQRIAKADYHGCLVMVTRSKCPSYIGTKGIIVLETKNTFQIICEDDQLRIIPKRDSVFTFNVSKWTFTLFGNHMNIRPSERAARKFKSKPTIDL</sequence>
<comment type="function">
    <text evidence="1 13">Component of ribonuclease P, a ribonucleoprotein complex that generates mature tRNA molecules by cleaving their 5'-ends.</text>
</comment>
<dbReference type="InterPro" id="IPR036980">
    <property type="entry name" value="RNase_P/MRP_Rpp29_sf"/>
</dbReference>
<evidence type="ECO:0000256" key="5">
    <source>
        <dbReference type="ARBA" id="ARBA00022490"/>
    </source>
</evidence>
<evidence type="ECO:0000256" key="11">
    <source>
        <dbReference type="ARBA" id="ARBA00023242"/>
    </source>
</evidence>
<reference evidence="14" key="1">
    <citation type="submission" date="2018-08" db="EMBL/GenBank/DDBJ databases">
        <authorList>
            <person name="Cornetti L."/>
        </authorList>
    </citation>
    <scope>NUCLEOTIDE SEQUENCE</scope>
    <source>
        <strain evidence="14">US-AR</strain>
    </source>
</reference>
<evidence type="ECO:0000313" key="14">
    <source>
        <dbReference type="EMBL" id="SVE77331.1"/>
    </source>
</evidence>
<dbReference type="InterPro" id="IPR016848">
    <property type="entry name" value="RNase_P/MRP_Rpp29-subunit"/>
</dbReference>
<dbReference type="InterPro" id="IPR023538">
    <property type="entry name" value="RNP1"/>
</dbReference>
<evidence type="ECO:0000256" key="2">
    <source>
        <dbReference type="ARBA" id="ARBA00004604"/>
    </source>
</evidence>
<keyword evidence="10" id="KW-0378">Hydrolase</keyword>
<dbReference type="PIRSF" id="PIRSF027081">
    <property type="entry name" value="RNase_P/MRP_p29_subunit"/>
    <property type="match status" value="1"/>
</dbReference>
<name>A0A4Y7M7P0_9CRUS</name>
<proteinExistence type="evidence at transcript level"/>
<evidence type="ECO:0000256" key="1">
    <source>
        <dbReference type="ARBA" id="ARBA00002435"/>
    </source>
</evidence>
<protein>
    <recommendedName>
        <fullName evidence="4 13">Ribonuclease P protein subunit p29</fullName>
    </recommendedName>
</protein>
<evidence type="ECO:0000256" key="12">
    <source>
        <dbReference type="ARBA" id="ARBA00046486"/>
    </source>
</evidence>
<dbReference type="InterPro" id="IPR023534">
    <property type="entry name" value="Rof/RNase_P-like"/>
</dbReference>
<dbReference type="InterPro" id="IPR002730">
    <property type="entry name" value="Rpp29/RNP1"/>
</dbReference>
<keyword evidence="9" id="KW-0255">Endonuclease</keyword>
<dbReference type="Pfam" id="PF01868">
    <property type="entry name" value="RNase_P-MRP_p29"/>
    <property type="match status" value="1"/>
</dbReference>
<keyword evidence="5" id="KW-0963">Cytoplasm</keyword>
<evidence type="ECO:0000256" key="8">
    <source>
        <dbReference type="ARBA" id="ARBA00022722"/>
    </source>
</evidence>
<organism evidence="14">
    <name type="scientific">Daphnia lumholtzi</name>
    <dbReference type="NCBI Taxonomy" id="42856"/>
    <lineage>
        <taxon>Eukaryota</taxon>
        <taxon>Metazoa</taxon>
        <taxon>Ecdysozoa</taxon>
        <taxon>Arthropoda</taxon>
        <taxon>Crustacea</taxon>
        <taxon>Branchiopoda</taxon>
        <taxon>Diplostraca</taxon>
        <taxon>Cladocera</taxon>
        <taxon>Anomopoda</taxon>
        <taxon>Daphniidae</taxon>
        <taxon>Daphnia</taxon>
    </lineage>
</organism>
<comment type="subcellular location">
    <subcellularLocation>
        <location evidence="2 13">Nucleus</location>
        <location evidence="2 13">Nucleolus</location>
    </subcellularLocation>
</comment>
<dbReference type="SMART" id="SM00538">
    <property type="entry name" value="POP4"/>
    <property type="match status" value="1"/>
</dbReference>
<evidence type="ECO:0000256" key="7">
    <source>
        <dbReference type="ARBA" id="ARBA00022694"/>
    </source>
</evidence>
<comment type="similarity">
    <text evidence="3">Belongs to the eukaryotic/archaeal RNase P protein component 1 family.</text>
</comment>